<dbReference type="SUPFAM" id="SSF69000">
    <property type="entry name" value="FAD-dependent thiol oxidase"/>
    <property type="match status" value="1"/>
</dbReference>
<keyword evidence="4" id="KW-0274">FAD</keyword>
<protein>
    <recommendedName>
        <fullName evidence="2">thiol oxidase</fullName>
        <ecNumber evidence="2">1.8.3.2</ecNumber>
    </recommendedName>
</protein>
<dbReference type="Gene3D" id="1.20.120.310">
    <property type="entry name" value="ERV/ALR sulfhydryl oxidase domain"/>
    <property type="match status" value="1"/>
</dbReference>
<evidence type="ECO:0000256" key="2">
    <source>
        <dbReference type="ARBA" id="ARBA00012512"/>
    </source>
</evidence>
<dbReference type="AlphaFoldDB" id="A0A6C0DE49"/>
<dbReference type="EMBL" id="MN739588">
    <property type="protein sequence ID" value="QHT14691.1"/>
    <property type="molecule type" value="Genomic_DNA"/>
</dbReference>
<name>A0A6C0DE49_9ZZZZ</name>
<keyword evidence="6" id="KW-1015">Disulfide bond</keyword>
<sequence>MGCGCGKRNGTTQPAVVGKDTAELLSPTEWGPFLWKYLHCIAEKMGFTGNKIIDTDQATYMEILLNTLPSIIPCQECQAHSAAYIQGNPVPTLRGLYGQELRQATRQWLFLFHQAVRIQKGQDILVATVEDCAVLYDNCAVPKCEYTSFIQSVSAAVRQGWVRIDQWRKWYSYSERLRIISGNIVV</sequence>
<evidence type="ECO:0000256" key="1">
    <source>
        <dbReference type="ARBA" id="ARBA00001974"/>
    </source>
</evidence>
<dbReference type="Pfam" id="PF04777">
    <property type="entry name" value="Evr1_Alr"/>
    <property type="match status" value="1"/>
</dbReference>
<evidence type="ECO:0000256" key="5">
    <source>
        <dbReference type="ARBA" id="ARBA00023002"/>
    </source>
</evidence>
<comment type="cofactor">
    <cofactor evidence="1">
        <name>FAD</name>
        <dbReference type="ChEBI" id="CHEBI:57692"/>
    </cofactor>
</comment>
<dbReference type="InterPro" id="IPR036774">
    <property type="entry name" value="ERV/ALR_sulphydryl_oxid_sf"/>
</dbReference>
<evidence type="ECO:0000256" key="4">
    <source>
        <dbReference type="ARBA" id="ARBA00022827"/>
    </source>
</evidence>
<dbReference type="PROSITE" id="PS51324">
    <property type="entry name" value="ERV_ALR"/>
    <property type="match status" value="1"/>
</dbReference>
<dbReference type="GO" id="GO:0016972">
    <property type="term" value="F:thiol oxidase activity"/>
    <property type="evidence" value="ECO:0007669"/>
    <property type="project" value="UniProtKB-EC"/>
</dbReference>
<reference evidence="8" key="1">
    <citation type="journal article" date="2020" name="Nature">
        <title>Giant virus diversity and host interactions through global metagenomics.</title>
        <authorList>
            <person name="Schulz F."/>
            <person name="Roux S."/>
            <person name="Paez-Espino D."/>
            <person name="Jungbluth S."/>
            <person name="Walsh D.A."/>
            <person name="Denef V.J."/>
            <person name="McMahon K.D."/>
            <person name="Konstantinidis K.T."/>
            <person name="Eloe-Fadrosh E.A."/>
            <person name="Kyrpides N.C."/>
            <person name="Woyke T."/>
        </authorList>
    </citation>
    <scope>NUCLEOTIDE SEQUENCE</scope>
    <source>
        <strain evidence="8">GVMAG-M-3300023174-141</strain>
    </source>
</reference>
<proteinExistence type="predicted"/>
<dbReference type="EC" id="1.8.3.2" evidence="2"/>
<keyword evidence="3" id="KW-0285">Flavoprotein</keyword>
<evidence type="ECO:0000259" key="7">
    <source>
        <dbReference type="PROSITE" id="PS51324"/>
    </source>
</evidence>
<dbReference type="InterPro" id="IPR017905">
    <property type="entry name" value="ERV/ALR_sulphydryl_oxidase"/>
</dbReference>
<accession>A0A6C0DE49</accession>
<evidence type="ECO:0000256" key="6">
    <source>
        <dbReference type="ARBA" id="ARBA00023157"/>
    </source>
</evidence>
<feature type="domain" description="ERV/ALR sulfhydryl oxidase" evidence="7">
    <location>
        <begin position="23"/>
        <end position="136"/>
    </location>
</feature>
<organism evidence="8">
    <name type="scientific">viral metagenome</name>
    <dbReference type="NCBI Taxonomy" id="1070528"/>
    <lineage>
        <taxon>unclassified sequences</taxon>
        <taxon>metagenomes</taxon>
        <taxon>organismal metagenomes</taxon>
    </lineage>
</organism>
<evidence type="ECO:0000256" key="3">
    <source>
        <dbReference type="ARBA" id="ARBA00022630"/>
    </source>
</evidence>
<keyword evidence="5" id="KW-0560">Oxidoreductase</keyword>
<evidence type="ECO:0000313" key="8">
    <source>
        <dbReference type="EMBL" id="QHT14691.1"/>
    </source>
</evidence>